<dbReference type="EMBL" id="MJBI02000001">
    <property type="protein sequence ID" value="RAI82994.1"/>
    <property type="molecule type" value="Genomic_DNA"/>
</dbReference>
<keyword evidence="2" id="KW-0808">Transferase</keyword>
<dbReference type="Pfam" id="PF13649">
    <property type="entry name" value="Methyltransf_25"/>
    <property type="match status" value="1"/>
</dbReference>
<evidence type="ECO:0000313" key="2">
    <source>
        <dbReference type="EMBL" id="RAI82994.1"/>
    </source>
</evidence>
<dbReference type="Proteomes" id="UP000229523">
    <property type="component" value="Unassembled WGS sequence"/>
</dbReference>
<evidence type="ECO:0000313" key="3">
    <source>
        <dbReference type="Proteomes" id="UP000229523"/>
    </source>
</evidence>
<reference evidence="2 3" key="1">
    <citation type="journal article" date="2018" name="Front. Microbiol.">
        <title>Description and Comparative Genomics of Macrococcus caseolyticus subsp. hominis subsp. nov., Macrococcus goetzii sp. nov., Macrococcus epidermidis sp. nov., and Macrococcus bohemicus sp. nov., Novel Macrococci From Human Clinical Material With Virulence Potential and Suspected Uptake of Foreign DNA by Natural Transformation.</title>
        <authorList>
            <person name="Maslanova I."/>
            <person name="Wertheimer Z."/>
            <person name="Sedlacek I."/>
            <person name="Svec P."/>
            <person name="Indrakova A."/>
            <person name="Kovarovic V."/>
            <person name="Schumann P."/>
            <person name="Sproer C."/>
            <person name="Kralova S."/>
            <person name="Sedo O."/>
            <person name="Kristofova L."/>
            <person name="Vrbovska V."/>
            <person name="Fuzik T."/>
            <person name="Petras P."/>
            <person name="Zdrahal Z."/>
            <person name="Ruzickova V."/>
            <person name="Doskar J."/>
            <person name="Pantucek R."/>
        </authorList>
    </citation>
    <scope>NUCLEOTIDE SEQUENCE [LARGE SCALE GENOMIC DNA]</scope>
    <source>
        <strain evidence="2 3">CCM 4927</strain>
    </source>
</reference>
<protein>
    <submittedName>
        <fullName evidence="2">Methyltransferase domain-containing protein</fullName>
    </submittedName>
</protein>
<comment type="caution">
    <text evidence="2">The sequence shown here is derived from an EMBL/GenBank/DDBJ whole genome shotgun (WGS) entry which is preliminary data.</text>
</comment>
<dbReference type="InterPro" id="IPR029063">
    <property type="entry name" value="SAM-dependent_MTases_sf"/>
</dbReference>
<keyword evidence="3" id="KW-1185">Reference proteome</keyword>
<proteinExistence type="predicted"/>
<dbReference type="RefSeq" id="WP_099580755.1">
    <property type="nucleotide sequence ID" value="NZ_MJBI02000001.1"/>
</dbReference>
<evidence type="ECO:0000259" key="1">
    <source>
        <dbReference type="Pfam" id="PF13649"/>
    </source>
</evidence>
<sequence>MEVNEKKLISKWEKKIKFLNRPDEHLFKAKNSDLIFIPIFEKFLGNYVPIKYHQKVLCIGCHTGKWVNSIDHQTNIKGYILDQSIRNLQTSMHIYPHFNYEIASSNALPYKDKKFHYILINQPFDTFLEKEELIKEFQRIIKKKGKIILYYKINLFFNRRQQLESMFEAVDLQIENIMHYRGIEIYEIKNKGMA</sequence>
<keyword evidence="2" id="KW-0489">Methyltransferase</keyword>
<dbReference type="AlphaFoldDB" id="A0A2G5NMS2"/>
<feature type="domain" description="Methyltransferase" evidence="1">
    <location>
        <begin position="56"/>
        <end position="145"/>
    </location>
</feature>
<organism evidence="2 3">
    <name type="scientific">Macrococcoides goetzii</name>
    <dbReference type="NCBI Taxonomy" id="1891097"/>
    <lineage>
        <taxon>Bacteria</taxon>
        <taxon>Bacillati</taxon>
        <taxon>Bacillota</taxon>
        <taxon>Bacilli</taxon>
        <taxon>Bacillales</taxon>
        <taxon>Staphylococcaceae</taxon>
        <taxon>Macrococcoides</taxon>
    </lineage>
</organism>
<dbReference type="SUPFAM" id="SSF53335">
    <property type="entry name" value="S-adenosyl-L-methionine-dependent methyltransferases"/>
    <property type="match status" value="1"/>
</dbReference>
<name>A0A2G5NMS2_9STAP</name>
<dbReference type="Gene3D" id="3.40.50.150">
    <property type="entry name" value="Vaccinia Virus protein VP39"/>
    <property type="match status" value="1"/>
</dbReference>
<dbReference type="InterPro" id="IPR041698">
    <property type="entry name" value="Methyltransf_25"/>
</dbReference>
<gene>
    <name evidence="2" type="ORF">BFS35_004710</name>
</gene>
<dbReference type="GO" id="GO:0008168">
    <property type="term" value="F:methyltransferase activity"/>
    <property type="evidence" value="ECO:0007669"/>
    <property type="project" value="UniProtKB-KW"/>
</dbReference>
<accession>A0A2G5NMS2</accession>
<dbReference type="GO" id="GO:0032259">
    <property type="term" value="P:methylation"/>
    <property type="evidence" value="ECO:0007669"/>
    <property type="project" value="UniProtKB-KW"/>
</dbReference>